<dbReference type="SUPFAM" id="SSF51735">
    <property type="entry name" value="NAD(P)-binding Rossmann-fold domains"/>
    <property type="match status" value="1"/>
</dbReference>
<dbReference type="Gene3D" id="3.40.50.720">
    <property type="entry name" value="NAD(P)-binding Rossmann-like Domain"/>
    <property type="match status" value="2"/>
</dbReference>
<dbReference type="EMBL" id="CAEZTM010000048">
    <property type="protein sequence ID" value="CAB4575537.1"/>
    <property type="molecule type" value="Genomic_DNA"/>
</dbReference>
<evidence type="ECO:0000256" key="2">
    <source>
        <dbReference type="ARBA" id="ARBA00023027"/>
    </source>
</evidence>
<reference evidence="4" key="1">
    <citation type="submission" date="2020-05" db="EMBL/GenBank/DDBJ databases">
        <authorList>
            <person name="Chiriac C."/>
            <person name="Salcher M."/>
            <person name="Ghai R."/>
            <person name="Kavagutti S V."/>
        </authorList>
    </citation>
    <scope>NUCLEOTIDE SEQUENCE</scope>
</reference>
<accession>A0A6J6EHF3</accession>
<evidence type="ECO:0000256" key="1">
    <source>
        <dbReference type="ARBA" id="ARBA00023002"/>
    </source>
</evidence>
<protein>
    <submittedName>
        <fullName evidence="4">Unannotated protein</fullName>
    </submittedName>
</protein>
<dbReference type="InterPro" id="IPR036291">
    <property type="entry name" value="NAD(P)-bd_dom_sf"/>
</dbReference>
<keyword evidence="2" id="KW-0520">NAD</keyword>
<name>A0A6J6EHF3_9ZZZZ</name>
<feature type="domain" description="D-isomer specific 2-hydroxyacid dehydrogenase NAD-binding" evidence="3">
    <location>
        <begin position="105"/>
        <end position="283"/>
    </location>
</feature>
<dbReference type="SUPFAM" id="SSF52283">
    <property type="entry name" value="Formate/glycerate dehydrogenase catalytic domain-like"/>
    <property type="match status" value="1"/>
</dbReference>
<dbReference type="InterPro" id="IPR006140">
    <property type="entry name" value="D-isomer_DH_NAD-bd"/>
</dbReference>
<keyword evidence="1" id="KW-0560">Oxidoreductase</keyword>
<evidence type="ECO:0000259" key="3">
    <source>
        <dbReference type="Pfam" id="PF02826"/>
    </source>
</evidence>
<gene>
    <name evidence="4" type="ORF">UFOPK1684_01016</name>
</gene>
<dbReference type="GO" id="GO:0016491">
    <property type="term" value="F:oxidoreductase activity"/>
    <property type="evidence" value="ECO:0007669"/>
    <property type="project" value="UniProtKB-KW"/>
</dbReference>
<dbReference type="Pfam" id="PF02826">
    <property type="entry name" value="2-Hacid_dh_C"/>
    <property type="match status" value="1"/>
</dbReference>
<dbReference type="AlphaFoldDB" id="A0A6J6EHF3"/>
<sequence length="320" mass="34404">MKRILLMYSNGSPSTRHIANLRTLAPDLEPSVAKSEIEALQFAPEAKAIIGQRFLAQVVPIARTLEWVQSSGGGYDHIPFQRLADQGVRLCRFTGPSQVVAQHAVALFLALARGIPGIVAAQGEKKWARDGLWAVLSAPRRALVLGNGSIGARVVTALAALGLEVDVLHGGSNPPEASEANRVHVGNSWMEDLDQIDVVVNCLPLNEGTRGIVSSEVISLLRPGAFFVNVGRFETVDVESLVGALKSGGIAGAALDVFPGRDALSSESSLWNTPNLIISPYVASLYCSRGEDFERFVESQVERWVRGEPLLDLIEPGRQK</sequence>
<organism evidence="4">
    <name type="scientific">freshwater metagenome</name>
    <dbReference type="NCBI Taxonomy" id="449393"/>
    <lineage>
        <taxon>unclassified sequences</taxon>
        <taxon>metagenomes</taxon>
        <taxon>ecological metagenomes</taxon>
    </lineage>
</organism>
<proteinExistence type="predicted"/>
<dbReference type="PANTHER" id="PTHR43333:SF1">
    <property type="entry name" value="D-ISOMER SPECIFIC 2-HYDROXYACID DEHYDROGENASE NAD-BINDING DOMAIN-CONTAINING PROTEIN"/>
    <property type="match status" value="1"/>
</dbReference>
<evidence type="ECO:0000313" key="4">
    <source>
        <dbReference type="EMBL" id="CAB4575537.1"/>
    </source>
</evidence>
<dbReference type="GO" id="GO:0051287">
    <property type="term" value="F:NAD binding"/>
    <property type="evidence" value="ECO:0007669"/>
    <property type="project" value="InterPro"/>
</dbReference>
<dbReference type="PANTHER" id="PTHR43333">
    <property type="entry name" value="2-HACID_DH_C DOMAIN-CONTAINING PROTEIN"/>
    <property type="match status" value="1"/>
</dbReference>